<dbReference type="CDD" id="cd01127">
    <property type="entry name" value="TrwB_TraG_TraD_VirD4"/>
    <property type="match status" value="1"/>
</dbReference>
<feature type="domain" description="FtsK" evidence="6">
    <location>
        <begin position="1496"/>
        <end position="1687"/>
    </location>
</feature>
<comment type="caution">
    <text evidence="7">The sequence shown here is derived from an EMBL/GenBank/DDBJ whole genome shotgun (WGS) entry which is preliminary data.</text>
</comment>
<protein>
    <recommendedName>
        <fullName evidence="6">FtsK domain-containing protein</fullName>
    </recommendedName>
</protein>
<gene>
    <name evidence="7" type="ORF">JOC49_002165</name>
</gene>
<proteinExistence type="inferred from homology"/>
<dbReference type="Gene3D" id="3.30.980.40">
    <property type="match status" value="1"/>
</dbReference>
<dbReference type="SUPFAM" id="SSF52540">
    <property type="entry name" value="P-loop containing nucleoside triphosphate hydrolases"/>
    <property type="match status" value="1"/>
</dbReference>
<dbReference type="InterPro" id="IPR027417">
    <property type="entry name" value="P-loop_NTPase"/>
</dbReference>
<dbReference type="PANTHER" id="PTHR22683:SF41">
    <property type="entry name" value="DNA TRANSLOCASE FTSK"/>
    <property type="match status" value="1"/>
</dbReference>
<evidence type="ECO:0000256" key="1">
    <source>
        <dbReference type="ARBA" id="ARBA00006474"/>
    </source>
</evidence>
<dbReference type="Pfam" id="PF17854">
    <property type="entry name" value="FtsK_alpha"/>
    <property type="match status" value="1"/>
</dbReference>
<name>A0ABS2MT78_9FIRM</name>
<dbReference type="RefSeq" id="WP_204665033.1">
    <property type="nucleotide sequence ID" value="NZ_JAFBDT010000023.1"/>
</dbReference>
<keyword evidence="8" id="KW-1185">Reference proteome</keyword>
<accession>A0ABS2MT78</accession>
<dbReference type="InterPro" id="IPR041027">
    <property type="entry name" value="FtsK_alpha"/>
</dbReference>
<evidence type="ECO:0000313" key="7">
    <source>
        <dbReference type="EMBL" id="MBM7562604.1"/>
    </source>
</evidence>
<evidence type="ECO:0000256" key="4">
    <source>
        <dbReference type="ARBA" id="ARBA00023125"/>
    </source>
</evidence>
<dbReference type="Proteomes" id="UP000767854">
    <property type="component" value="Unassembled WGS sequence"/>
</dbReference>
<dbReference type="Pfam" id="PF01580">
    <property type="entry name" value="FtsK_SpoIIIE"/>
    <property type="match status" value="1"/>
</dbReference>
<dbReference type="Gene3D" id="3.40.50.300">
    <property type="entry name" value="P-loop containing nucleotide triphosphate hydrolases"/>
    <property type="match status" value="1"/>
</dbReference>
<dbReference type="PANTHER" id="PTHR22683">
    <property type="entry name" value="SPORULATION PROTEIN RELATED"/>
    <property type="match status" value="1"/>
</dbReference>
<evidence type="ECO:0000256" key="3">
    <source>
        <dbReference type="ARBA" id="ARBA00022840"/>
    </source>
</evidence>
<sequence>MRYVDIILNLIQEQVKNMEFYSLVKLENFQTPQLYLELCTKISKTLKDENIEFVAKLSREKFLEWRDEDIYIPFINELSEKRYIEEVGSLTKWRNDNFLSTDEKKTFVMLMGTELVVDKGGLADFYTISPESVENAIGENYSCFFHDLESDSINNIYKNLFYYIEKDLFRLDQFAQNNYDLDTEIMIKSNILETLDEIWDFPNLYDIEPKLLSNLDKRIKIFEKAHKFNRRIGLDNLPTAKKIKSIEAKIDQYYEKNSLDLENEFSKLFPNYKDYDELKIDLIDYFSGISIDEKRKKLVRCDYTTLDKILGLKIGETTQTKNRDIKVYGNPINAIYVPLVKQIIDVKLNEETDFDTSVLEVEEIKLANINNSEDMMKNGLVSKWNKLRRFIQGIDGLIEDAMRKALDDEYNFSVIATDIDDNKFAPLEKSNINDLVKSDILKSAALRDSVSKITYTIKTYENEQLLRSDRFVWYIFDTDSWVGSFDIIDESPALCDDKIDEISYYLPIGVSKGLEYAVDASNNDEFYEVFARAEINYLNSEVNGLSGDNLDTKAYVYGKDFIKVLRSIEHKGFLGTIRSDVLQQYYKSYGAFIDVMLDAIKDTSQESKIYKFSKSMTIVSKEEDISKKGAQVTMIPAYHPVMLEKVVQRYLYLCLGLDELLELDFTEEKITNSDIDKKYSMLDQLATITSATATTLNHMNNFEDQMKSYGYCTLYGKADQDSNDLNINASYTKEDDELESVSGKLIATPVSNYIRKTIRNYLSIYPYKQDGLKVMFFNPQNFSDIIAALKGIVDRIKKEKSMLRIELIIYTADYRCKVYNYVKSWIDNNISEDDSIDLTVRIKFVDYKLGNSRKTAEESIQNGDITFMFEIMEEVELKETPIDIEKSLDTMYPSTYLPIPKRIDNKRFLAISQLQFECEDQYTQLITRIKSPHIEKKSYQIQTESKLRDQFIEIIQVLHEKSNWVVVLDENVDPELIKFTGNEIIGYSTGEGYFGELNATISSSESILKDIRRYLLKRMKKEFSTWSNEEIKDAADKCIAYAYELDGAEVLKAINPKDEAIKDYLAFYLSTKIEQQSVDTNDYYYRKLLSLDLYDQLFDEDDLAGYLQRRPDFLLIEIPKKCNDLSDDSLLLINVRIIECKMGGNSYMTTAVDKAKEQVFAGYTTLKNIWENPQGIKRRYWHNQLYKILTLQNSIKLDAEELDRYAKKVMRIFNGDYNIEFDNCIYTYSLEQKNNFFRDYVYQGMAIQQFNFGSITTKNSLLERKNDIEYDFFNSKSSTKYTEPIYKSTDDSRDDYVEKVAEGNTSFEYEKQVEDIEILSTDENTETSIDITRDNPDIKEICNSPEVKSEKSYMRMIESADYRDIFNSYNISYSQEEENDLKHKLDRLDKELKERKTKVYIQDFVFGPDIIRVEMDLATGVNISQLRKYENDMKIWLKINEKPFIYIKDGRIVMDIIRSNRQTVGLKNMLDEIIARDLINDCKKKFYALLGADILGNPQLVDFSDSNTPHLLIAGQTGSGKSVLLNSMLLSVMMIYTPEEVEMILVDPKYIELSTFEDSPFTKSVITEAEDAVCELENLVDEMNSRYKTFLESKSKNISSYNRKTKGAKMKRILMVFDEYAALMEENKDLAKRLESAIKILSQKARAAGIHLIICTQSPRADIITTTIRNNLTARVGLRVADSVASGLVLDTSGAETLLGKGDMLLKTASSSEFLRAKSPFVTEEEIEIFIETCEETYNEQH</sequence>
<dbReference type="InterPro" id="IPR002543">
    <property type="entry name" value="FtsK_dom"/>
</dbReference>
<reference evidence="7 8" key="1">
    <citation type="submission" date="2021-01" db="EMBL/GenBank/DDBJ databases">
        <title>Genomic Encyclopedia of Type Strains, Phase IV (KMG-IV): sequencing the most valuable type-strain genomes for metagenomic binning, comparative biology and taxonomic classification.</title>
        <authorList>
            <person name="Goeker M."/>
        </authorList>
    </citation>
    <scope>NUCLEOTIDE SEQUENCE [LARGE SCALE GENOMIC DNA]</scope>
    <source>
        <strain evidence="7 8">DSM 24436</strain>
    </source>
</reference>
<comment type="similarity">
    <text evidence="1">Belongs to the FtsK/SpoIIIE/SftA family.</text>
</comment>
<evidence type="ECO:0000259" key="6">
    <source>
        <dbReference type="PROSITE" id="PS50901"/>
    </source>
</evidence>
<dbReference type="EMBL" id="JAFBDT010000023">
    <property type="protein sequence ID" value="MBM7562604.1"/>
    <property type="molecule type" value="Genomic_DNA"/>
</dbReference>
<evidence type="ECO:0000256" key="2">
    <source>
        <dbReference type="ARBA" id="ARBA00022741"/>
    </source>
</evidence>
<keyword evidence="4" id="KW-0238">DNA-binding</keyword>
<feature type="binding site" evidence="5">
    <location>
        <begin position="1515"/>
        <end position="1522"/>
    </location>
    <ligand>
        <name>ATP</name>
        <dbReference type="ChEBI" id="CHEBI:30616"/>
    </ligand>
</feature>
<dbReference type="PROSITE" id="PS50901">
    <property type="entry name" value="FTSK"/>
    <property type="match status" value="1"/>
</dbReference>
<evidence type="ECO:0000256" key="5">
    <source>
        <dbReference type="PROSITE-ProRule" id="PRU00289"/>
    </source>
</evidence>
<evidence type="ECO:0000313" key="8">
    <source>
        <dbReference type="Proteomes" id="UP000767854"/>
    </source>
</evidence>
<dbReference type="InterPro" id="IPR025662">
    <property type="entry name" value="Sigma_54_int_dom_ATP-bd_1"/>
</dbReference>
<keyword evidence="3 5" id="KW-0067">ATP-binding</keyword>
<dbReference type="InterPro" id="IPR050206">
    <property type="entry name" value="FtsK/SpoIIIE/SftA"/>
</dbReference>
<organism evidence="7 8">
    <name type="scientific">Fusibacter tunisiensis</name>
    <dbReference type="NCBI Taxonomy" id="1008308"/>
    <lineage>
        <taxon>Bacteria</taxon>
        <taxon>Bacillati</taxon>
        <taxon>Bacillota</taxon>
        <taxon>Clostridia</taxon>
        <taxon>Eubacteriales</taxon>
        <taxon>Eubacteriales Family XII. Incertae Sedis</taxon>
        <taxon>Fusibacter</taxon>
    </lineage>
</organism>
<dbReference type="PROSITE" id="PS00675">
    <property type="entry name" value="SIGMA54_INTERACT_1"/>
    <property type="match status" value="1"/>
</dbReference>
<keyword evidence="2 5" id="KW-0547">Nucleotide-binding</keyword>